<reference evidence="2" key="1">
    <citation type="submission" date="2022-03" db="EMBL/GenBank/DDBJ databases">
        <title>Draft genome sequence of Aduncisulcus paluster, a free-living microaerophilic Fornicata.</title>
        <authorList>
            <person name="Yuyama I."/>
            <person name="Kume K."/>
            <person name="Tamura T."/>
            <person name="Inagaki Y."/>
            <person name="Hashimoto T."/>
        </authorList>
    </citation>
    <scope>NUCLEOTIDE SEQUENCE</scope>
    <source>
        <strain evidence="2">NY0171</strain>
    </source>
</reference>
<organism evidence="2 3">
    <name type="scientific">Aduncisulcus paluster</name>
    <dbReference type="NCBI Taxonomy" id="2918883"/>
    <lineage>
        <taxon>Eukaryota</taxon>
        <taxon>Metamonada</taxon>
        <taxon>Carpediemonas-like organisms</taxon>
        <taxon>Aduncisulcus</taxon>
    </lineage>
</organism>
<dbReference type="PROSITE" id="PS51832">
    <property type="entry name" value="HD_GYP"/>
    <property type="match status" value="1"/>
</dbReference>
<evidence type="ECO:0000313" key="2">
    <source>
        <dbReference type="EMBL" id="GKT30593.1"/>
    </source>
</evidence>
<feature type="non-terminal residue" evidence="2">
    <location>
        <position position="1"/>
    </location>
</feature>
<accession>A0ABQ5KDG9</accession>
<protein>
    <submittedName>
        <fullName evidence="2">HD-GYP domain-containing protein</fullName>
    </submittedName>
</protein>
<name>A0ABQ5KDG9_9EUKA</name>
<dbReference type="InterPro" id="IPR003607">
    <property type="entry name" value="HD/PDEase_dom"/>
</dbReference>
<proteinExistence type="predicted"/>
<dbReference type="PANTHER" id="PTHR43155">
    <property type="entry name" value="CYCLIC DI-GMP PHOSPHODIESTERASE PA4108-RELATED"/>
    <property type="match status" value="1"/>
</dbReference>
<gene>
    <name evidence="2" type="ORF">ADUPG1_005561</name>
</gene>
<dbReference type="PANTHER" id="PTHR43155:SF2">
    <property type="entry name" value="CYCLIC DI-GMP PHOSPHODIESTERASE PA4108"/>
    <property type="match status" value="1"/>
</dbReference>
<feature type="non-terminal residue" evidence="2">
    <location>
        <position position="99"/>
    </location>
</feature>
<keyword evidence="3" id="KW-1185">Reference proteome</keyword>
<comment type="caution">
    <text evidence="2">The sequence shown here is derived from an EMBL/GenBank/DDBJ whole genome shotgun (WGS) entry which is preliminary data.</text>
</comment>
<evidence type="ECO:0000313" key="3">
    <source>
        <dbReference type="Proteomes" id="UP001057375"/>
    </source>
</evidence>
<dbReference type="SUPFAM" id="SSF109604">
    <property type="entry name" value="HD-domain/PDEase-like"/>
    <property type="match status" value="1"/>
</dbReference>
<dbReference type="Pfam" id="PF13487">
    <property type="entry name" value="HD_5"/>
    <property type="match status" value="1"/>
</dbReference>
<sequence length="99" mass="11181">EFDVVKKHTVLGYEALKRIPNITETSACVALYHHERFDGTGYPTGKQAQSIHVYAKIVAVADVFDAITSDRVYGSKEDPYKAMEYILRSSEAHFDKEIV</sequence>
<dbReference type="Gene3D" id="1.10.3210.10">
    <property type="entry name" value="Hypothetical protein af1432"/>
    <property type="match status" value="1"/>
</dbReference>
<dbReference type="Proteomes" id="UP001057375">
    <property type="component" value="Unassembled WGS sequence"/>
</dbReference>
<dbReference type="EMBL" id="BQXS01008913">
    <property type="protein sequence ID" value="GKT30593.1"/>
    <property type="molecule type" value="Genomic_DNA"/>
</dbReference>
<dbReference type="InterPro" id="IPR037522">
    <property type="entry name" value="HD_GYP_dom"/>
</dbReference>
<dbReference type="CDD" id="cd00077">
    <property type="entry name" value="HDc"/>
    <property type="match status" value="1"/>
</dbReference>
<evidence type="ECO:0000259" key="1">
    <source>
        <dbReference type="PROSITE" id="PS51832"/>
    </source>
</evidence>
<feature type="domain" description="HD-GYP" evidence="1">
    <location>
        <begin position="1"/>
        <end position="99"/>
    </location>
</feature>